<sequence length="537" mass="57581">MDKTIKKTPSRNRLSLMLKLGSGHAPPTTDLDVTTAQASASTSSASPISANASPSSRTHRPRASVVFSNSPLSSVPQSPASEPAVANMASHGSLSLPRKVRRLSDAFLWQTPEVIAAGEGTSAHHNSPSDMELGIAAPALNLSSKSLSLPSRGKRIRRGSSARALLRVKSFILPHPALPEMKPRPPKVQRYASASLTSLARPSASATPSIAEDVFAEAREQMPSMLSLDPLQCARNPSLLEPASPIYLNSPGCSIEEYPIFQDASHVSPGRGDAEKRKRRMSFDFASLAHQPLVAPPSATPPGKRGLGRSRTINSPRDRMQREQEEMADQTEKALKVRRAHKMLTLFGAEPPFSLYHQGGESPEKAEEDMLLMPPTVRNARQRESLTTIVSLASLELAHRRSSSASTTAGSPTKATSPSPPSPLPVDVTTRRSSDPLIAATPPTSPIDPTVFTTTRRRGAAKLARFFGVGHREAFSAGTSPAHKASASESTSRTAPVSPGVNVQVSSPSRFWGRRHTSQDVNMDDVMGRLRNMKASR</sequence>
<evidence type="ECO:0000313" key="2">
    <source>
        <dbReference type="EMBL" id="KZP12017.1"/>
    </source>
</evidence>
<feature type="region of interest" description="Disordered" evidence="1">
    <location>
        <begin position="476"/>
        <end position="537"/>
    </location>
</feature>
<feature type="compositionally biased region" description="Polar residues" evidence="1">
    <location>
        <begin position="487"/>
        <end position="509"/>
    </location>
</feature>
<name>A0A166AW29_9AGAM</name>
<dbReference type="OrthoDB" id="3269550at2759"/>
<organism evidence="2 3">
    <name type="scientific">Athelia psychrophila</name>
    <dbReference type="NCBI Taxonomy" id="1759441"/>
    <lineage>
        <taxon>Eukaryota</taxon>
        <taxon>Fungi</taxon>
        <taxon>Dikarya</taxon>
        <taxon>Basidiomycota</taxon>
        <taxon>Agaricomycotina</taxon>
        <taxon>Agaricomycetes</taxon>
        <taxon>Agaricomycetidae</taxon>
        <taxon>Atheliales</taxon>
        <taxon>Atheliaceae</taxon>
        <taxon>Athelia</taxon>
    </lineage>
</organism>
<evidence type="ECO:0000256" key="1">
    <source>
        <dbReference type="SAM" id="MobiDB-lite"/>
    </source>
</evidence>
<keyword evidence="3" id="KW-1185">Reference proteome</keyword>
<dbReference type="EMBL" id="KV417653">
    <property type="protein sequence ID" value="KZP12017.1"/>
    <property type="molecule type" value="Genomic_DNA"/>
</dbReference>
<feature type="compositionally biased region" description="Low complexity" evidence="1">
    <location>
        <begin position="34"/>
        <end position="56"/>
    </location>
</feature>
<gene>
    <name evidence="2" type="ORF">FIBSPDRAFT_898495</name>
</gene>
<evidence type="ECO:0000313" key="3">
    <source>
        <dbReference type="Proteomes" id="UP000076532"/>
    </source>
</evidence>
<dbReference type="AlphaFoldDB" id="A0A166AW29"/>
<dbReference type="STRING" id="436010.A0A166AW29"/>
<reference evidence="2 3" key="1">
    <citation type="journal article" date="2016" name="Mol. Biol. Evol.">
        <title>Comparative Genomics of Early-Diverging Mushroom-Forming Fungi Provides Insights into the Origins of Lignocellulose Decay Capabilities.</title>
        <authorList>
            <person name="Nagy L.G."/>
            <person name="Riley R."/>
            <person name="Tritt A."/>
            <person name="Adam C."/>
            <person name="Daum C."/>
            <person name="Floudas D."/>
            <person name="Sun H."/>
            <person name="Yadav J.S."/>
            <person name="Pangilinan J."/>
            <person name="Larsson K.H."/>
            <person name="Matsuura K."/>
            <person name="Barry K."/>
            <person name="Labutti K."/>
            <person name="Kuo R."/>
            <person name="Ohm R.A."/>
            <person name="Bhattacharya S.S."/>
            <person name="Shirouzu T."/>
            <person name="Yoshinaga Y."/>
            <person name="Martin F.M."/>
            <person name="Grigoriev I.V."/>
            <person name="Hibbett D.S."/>
        </authorList>
    </citation>
    <scope>NUCLEOTIDE SEQUENCE [LARGE SCALE GENOMIC DNA]</scope>
    <source>
        <strain evidence="2 3">CBS 109695</strain>
    </source>
</reference>
<dbReference type="Proteomes" id="UP000076532">
    <property type="component" value="Unassembled WGS sequence"/>
</dbReference>
<feature type="compositionally biased region" description="Polar residues" evidence="1">
    <location>
        <begin position="66"/>
        <end position="80"/>
    </location>
</feature>
<feature type="region of interest" description="Disordered" evidence="1">
    <location>
        <begin position="18"/>
        <end position="93"/>
    </location>
</feature>
<accession>A0A166AW29</accession>
<feature type="region of interest" description="Disordered" evidence="1">
    <location>
        <begin position="293"/>
        <end position="324"/>
    </location>
</feature>
<feature type="compositionally biased region" description="Low complexity" evidence="1">
    <location>
        <begin position="403"/>
        <end position="417"/>
    </location>
</feature>
<proteinExistence type="predicted"/>
<feature type="region of interest" description="Disordered" evidence="1">
    <location>
        <begin position="401"/>
        <end position="430"/>
    </location>
</feature>
<protein>
    <submittedName>
        <fullName evidence="2">Uncharacterized protein</fullName>
    </submittedName>
</protein>